<evidence type="ECO:0000313" key="4">
    <source>
        <dbReference type="Proteomes" id="UP000199513"/>
    </source>
</evidence>
<sequence>MKKAILILVCAVFWVQGLYAQNVSVGGSVSSSRSGRSGEYKVKFGGSAKDRRLEIYLDKASLSIEGYNGDELIITTDRAEATPERAKGLKSLYANGTDNTGIGLEVVSEGSTIKVTKVNKRDGDFKIKVPKNVSLLVEEMSFHGGGDFKISDIEGNVEVQSKTADIVVRNLNGSLVAHSTSGSIDVVFGKVNPDKPTSITNISGEVDVTLPSDTKANIKTKSISGDVYTDLDIQTEKKNDEKSKGMTSWKHGSYEAKGTLNGGGVEMRLESISGNVYIRKK</sequence>
<keyword evidence="1" id="KW-0732">Signal</keyword>
<feature type="signal peptide" evidence="1">
    <location>
        <begin position="1"/>
        <end position="20"/>
    </location>
</feature>
<dbReference type="AlphaFoldDB" id="A0A1I2D541"/>
<accession>A0A1I2D541</accession>
<organism evidence="3 4">
    <name type="scientific">Thermoflexibacter ruber</name>
    <dbReference type="NCBI Taxonomy" id="1003"/>
    <lineage>
        <taxon>Bacteria</taxon>
        <taxon>Pseudomonadati</taxon>
        <taxon>Bacteroidota</taxon>
        <taxon>Cytophagia</taxon>
        <taxon>Cytophagales</taxon>
        <taxon>Thermoflexibacteraceae</taxon>
        <taxon>Thermoflexibacter</taxon>
    </lineage>
</organism>
<dbReference type="OrthoDB" id="1114934at2"/>
<dbReference type="STRING" id="1003.SAMN04488541_100669"/>
<keyword evidence="4" id="KW-1185">Reference proteome</keyword>
<dbReference type="EMBL" id="FONY01000006">
    <property type="protein sequence ID" value="SFE75621.1"/>
    <property type="molecule type" value="Genomic_DNA"/>
</dbReference>
<dbReference type="PANTHER" id="PTHR34094">
    <property type="match status" value="1"/>
</dbReference>
<dbReference type="InterPro" id="IPR025164">
    <property type="entry name" value="Toastrack_DUF4097"/>
</dbReference>
<dbReference type="RefSeq" id="WP_091541003.1">
    <property type="nucleotide sequence ID" value="NZ_FONY01000006.1"/>
</dbReference>
<protein>
    <submittedName>
        <fullName evidence="3">Putative adhesin</fullName>
    </submittedName>
</protein>
<dbReference type="Pfam" id="PF13349">
    <property type="entry name" value="DUF4097"/>
    <property type="match status" value="1"/>
</dbReference>
<evidence type="ECO:0000313" key="3">
    <source>
        <dbReference type="EMBL" id="SFE75621.1"/>
    </source>
</evidence>
<dbReference type="PANTHER" id="PTHR34094:SF1">
    <property type="entry name" value="PROTEIN FAM185A"/>
    <property type="match status" value="1"/>
</dbReference>
<feature type="domain" description="DUF4097" evidence="2">
    <location>
        <begin position="109"/>
        <end position="248"/>
    </location>
</feature>
<evidence type="ECO:0000256" key="1">
    <source>
        <dbReference type="SAM" id="SignalP"/>
    </source>
</evidence>
<name>A0A1I2D541_9BACT</name>
<reference evidence="3 4" key="1">
    <citation type="submission" date="2016-10" db="EMBL/GenBank/DDBJ databases">
        <authorList>
            <person name="de Groot N.N."/>
        </authorList>
    </citation>
    <scope>NUCLEOTIDE SEQUENCE [LARGE SCALE GENOMIC DNA]</scope>
    <source>
        <strain>GEY</strain>
        <strain evidence="4">DSM 9560</strain>
    </source>
</reference>
<feature type="chain" id="PRO_5011675749" evidence="1">
    <location>
        <begin position="21"/>
        <end position="281"/>
    </location>
</feature>
<evidence type="ECO:0000259" key="2">
    <source>
        <dbReference type="Pfam" id="PF13349"/>
    </source>
</evidence>
<proteinExistence type="predicted"/>
<dbReference type="Proteomes" id="UP000199513">
    <property type="component" value="Unassembled WGS sequence"/>
</dbReference>
<gene>
    <name evidence="3" type="ORF">SAMN04488541_100669</name>
</gene>